<protein>
    <submittedName>
        <fullName evidence="2">Uncharacterized protein</fullName>
    </submittedName>
</protein>
<proteinExistence type="predicted"/>
<dbReference type="EMBL" id="GEGO01007261">
    <property type="protein sequence ID" value="JAR88143.1"/>
    <property type="molecule type" value="Transcribed_RNA"/>
</dbReference>
<organism evidence="2">
    <name type="scientific">Ixodes ricinus</name>
    <name type="common">Common tick</name>
    <name type="synonym">Acarus ricinus</name>
    <dbReference type="NCBI Taxonomy" id="34613"/>
    <lineage>
        <taxon>Eukaryota</taxon>
        <taxon>Metazoa</taxon>
        <taxon>Ecdysozoa</taxon>
        <taxon>Arthropoda</taxon>
        <taxon>Chelicerata</taxon>
        <taxon>Arachnida</taxon>
        <taxon>Acari</taxon>
        <taxon>Parasitiformes</taxon>
        <taxon>Ixodida</taxon>
        <taxon>Ixodoidea</taxon>
        <taxon>Ixodidae</taxon>
        <taxon>Ixodinae</taxon>
        <taxon>Ixodes</taxon>
    </lineage>
</organism>
<sequence>LMNFVGDQGARRQGGGHVACGWSRRHELAPDRACCARLWPGRNIGAVLAGLANGYPRSGPPARFGPRPEGTASSDHTGLGQDDPAVVSQRDSGCDSLEQLWPTLHWLGKDDPQVWTRTPTASSERLPTSRVGVPGVPALEDAVFSLCCATHF</sequence>
<feature type="non-terminal residue" evidence="2">
    <location>
        <position position="1"/>
    </location>
</feature>
<feature type="region of interest" description="Disordered" evidence="1">
    <location>
        <begin position="55"/>
        <end position="92"/>
    </location>
</feature>
<evidence type="ECO:0000256" key="1">
    <source>
        <dbReference type="SAM" id="MobiDB-lite"/>
    </source>
</evidence>
<accession>A0A147BBJ9</accession>
<evidence type="ECO:0000313" key="2">
    <source>
        <dbReference type="EMBL" id="JAR88143.1"/>
    </source>
</evidence>
<reference evidence="2" key="1">
    <citation type="journal article" date="2018" name="PLoS Negl. Trop. Dis.">
        <title>Sialome diversity of ticks revealed by RNAseq of single tick salivary glands.</title>
        <authorList>
            <person name="Perner J."/>
            <person name="Kropackova S."/>
            <person name="Kopacek P."/>
            <person name="Ribeiro J.M."/>
        </authorList>
    </citation>
    <scope>NUCLEOTIDE SEQUENCE</scope>
    <source>
        <strain evidence="2">Siblings of single egg batch collected in Ceske Budejovice</strain>
        <tissue evidence="2">Salivary glands</tissue>
    </source>
</reference>
<dbReference type="AlphaFoldDB" id="A0A147BBJ9"/>
<name>A0A147BBJ9_IXORI</name>